<dbReference type="CDD" id="cd00293">
    <property type="entry name" value="USP-like"/>
    <property type="match status" value="1"/>
</dbReference>
<dbReference type="AlphaFoldDB" id="A0AAC9WJA1"/>
<dbReference type="PANTHER" id="PTHR46268:SF6">
    <property type="entry name" value="UNIVERSAL STRESS PROTEIN UP12"/>
    <property type="match status" value="1"/>
</dbReference>
<dbReference type="InterPro" id="IPR006015">
    <property type="entry name" value="Universal_stress_UspA"/>
</dbReference>
<sequence>MYHHILVPYDFGNSFKNVPTQLKKLTGDQGPYDITVFNVISETELANYVRYQGKHFDAVVEEKKEAMQPFLKSIEAEGLTYQVKFTTGAPTKEIVHEVENGEYDVIVMSNKRSEVDIKHVLGHVTHKIAKRVNIPVLIVK</sequence>
<comment type="similarity">
    <text evidence="1">Belongs to the universal stress protein A family.</text>
</comment>
<evidence type="ECO:0000256" key="1">
    <source>
        <dbReference type="ARBA" id="ARBA00008791"/>
    </source>
</evidence>
<keyword evidence="4" id="KW-1185">Reference proteome</keyword>
<proteinExistence type="inferred from homology"/>
<accession>A0AAC9WJA1</accession>
<dbReference type="Pfam" id="PF00582">
    <property type="entry name" value="Usp"/>
    <property type="match status" value="1"/>
</dbReference>
<evidence type="ECO:0000313" key="3">
    <source>
        <dbReference type="EMBL" id="ARJ50626.1"/>
    </source>
</evidence>
<dbReference type="EMBL" id="CP020773">
    <property type="protein sequence ID" value="ARJ50626.1"/>
    <property type="molecule type" value="Genomic_DNA"/>
</dbReference>
<name>A0AAC9WJA1_9STAP</name>
<dbReference type="SUPFAM" id="SSF52402">
    <property type="entry name" value="Adenine nucleotide alpha hydrolases-like"/>
    <property type="match status" value="1"/>
</dbReference>
<dbReference type="InterPro" id="IPR006016">
    <property type="entry name" value="UspA"/>
</dbReference>
<feature type="domain" description="UspA" evidence="2">
    <location>
        <begin position="1"/>
        <end position="140"/>
    </location>
</feature>
<dbReference type="Gene3D" id="3.40.50.620">
    <property type="entry name" value="HUPs"/>
    <property type="match status" value="1"/>
</dbReference>
<gene>
    <name evidence="3" type="ORF">B5P37_04480</name>
</gene>
<organism evidence="3 4">
    <name type="scientific">Staphylococcus lutrae</name>
    <dbReference type="NCBI Taxonomy" id="155085"/>
    <lineage>
        <taxon>Bacteria</taxon>
        <taxon>Bacillati</taxon>
        <taxon>Bacillota</taxon>
        <taxon>Bacilli</taxon>
        <taxon>Bacillales</taxon>
        <taxon>Staphylococcaceae</taxon>
        <taxon>Staphylococcus</taxon>
    </lineage>
</organism>
<evidence type="ECO:0000259" key="2">
    <source>
        <dbReference type="Pfam" id="PF00582"/>
    </source>
</evidence>
<dbReference type="InterPro" id="IPR014729">
    <property type="entry name" value="Rossmann-like_a/b/a_fold"/>
</dbReference>
<dbReference type="Proteomes" id="UP000242864">
    <property type="component" value="Chromosome"/>
</dbReference>
<dbReference type="RefSeq" id="WP_085237104.1">
    <property type="nucleotide sequence ID" value="NZ_CP020773.1"/>
</dbReference>
<dbReference type="PRINTS" id="PR01438">
    <property type="entry name" value="UNVRSLSTRESS"/>
</dbReference>
<reference evidence="3 4" key="1">
    <citation type="submission" date="2017-04" db="EMBL/GenBank/DDBJ databases">
        <authorList>
            <person name="Veseli I.A."/>
            <person name="Tang C."/>
            <person name="Pombert J.-F."/>
        </authorList>
    </citation>
    <scope>NUCLEOTIDE SEQUENCE [LARGE SCALE GENOMIC DNA]</scope>
    <source>
        <strain evidence="3 4">ATCC 700373</strain>
    </source>
</reference>
<protein>
    <submittedName>
        <fullName evidence="3">Universal stress protein</fullName>
    </submittedName>
</protein>
<dbReference type="KEGG" id="slz:B5P37_04480"/>
<evidence type="ECO:0000313" key="4">
    <source>
        <dbReference type="Proteomes" id="UP000242864"/>
    </source>
</evidence>
<dbReference type="PANTHER" id="PTHR46268">
    <property type="entry name" value="STRESS RESPONSE PROTEIN NHAX"/>
    <property type="match status" value="1"/>
</dbReference>